<reference evidence="3" key="1">
    <citation type="submission" date="2024-05" db="EMBL/GenBank/DDBJ databases">
        <title>Whole genome shotgun sequence of Streptomyces hygroscopicus NBRC 113678.</title>
        <authorList>
            <person name="Komaki H."/>
            <person name="Tamura T."/>
        </authorList>
    </citation>
    <scope>NUCLEOTIDE SEQUENCE</scope>
    <source>
        <strain evidence="3">N11-34</strain>
    </source>
</reference>
<protein>
    <recommendedName>
        <fullName evidence="2">Pyridoxamine 5'-phosphate oxidase N-terminal domain-containing protein</fullName>
    </recommendedName>
</protein>
<organism evidence="3 4">
    <name type="scientific">Streptomyces hygroscopicus</name>
    <dbReference type="NCBI Taxonomy" id="1912"/>
    <lineage>
        <taxon>Bacteria</taxon>
        <taxon>Bacillati</taxon>
        <taxon>Actinomycetota</taxon>
        <taxon>Actinomycetes</taxon>
        <taxon>Kitasatosporales</taxon>
        <taxon>Streptomycetaceae</taxon>
        <taxon>Streptomyces</taxon>
        <taxon>Streptomyces violaceusniger group</taxon>
    </lineage>
</organism>
<dbReference type="SUPFAM" id="SSF50475">
    <property type="entry name" value="FMN-binding split barrel"/>
    <property type="match status" value="1"/>
</dbReference>
<dbReference type="Pfam" id="PF01243">
    <property type="entry name" value="PNPOx_N"/>
    <property type="match status" value="1"/>
</dbReference>
<proteinExistence type="predicted"/>
<dbReference type="PANTHER" id="PTHR35176">
    <property type="entry name" value="HEME OXYGENASE HI_0854-RELATED"/>
    <property type="match status" value="1"/>
</dbReference>
<dbReference type="InterPro" id="IPR012349">
    <property type="entry name" value="Split_barrel_FMN-bd"/>
</dbReference>
<gene>
    <name evidence="3" type="ORF">TPA0910_73930</name>
</gene>
<accession>A0ABQ3UBH6</accession>
<dbReference type="InterPro" id="IPR011576">
    <property type="entry name" value="Pyridox_Oxase_N"/>
</dbReference>
<keyword evidence="1" id="KW-0560">Oxidoreductase</keyword>
<keyword evidence="4" id="KW-1185">Reference proteome</keyword>
<dbReference type="Gene3D" id="2.30.110.10">
    <property type="entry name" value="Electron Transport, Fmn-binding Protein, Chain A"/>
    <property type="match status" value="1"/>
</dbReference>
<comment type="caution">
    <text evidence="3">The sequence shown here is derived from an EMBL/GenBank/DDBJ whole genome shotgun (WGS) entry which is preliminary data.</text>
</comment>
<dbReference type="Proteomes" id="UP001054854">
    <property type="component" value="Unassembled WGS sequence"/>
</dbReference>
<evidence type="ECO:0000256" key="1">
    <source>
        <dbReference type="ARBA" id="ARBA00023002"/>
    </source>
</evidence>
<dbReference type="RefSeq" id="WP_236259234.1">
    <property type="nucleotide sequence ID" value="NZ_BNEK01000005.1"/>
</dbReference>
<sequence>MASTQPTADDATRAIAALLREEEIGAVAVLDEDGFPSAAMMHFVGDGLTAYLHTFTYTRKYANILRDGRVSYTVAHLPADGFAGRTEARHVQVTGRASFVEDPQEIERVLRLSHEQFAWLKDSDMYENFRRAGVRLRQVFFRVDPVHGVWQDNRVRMMFRTKVRFSDDGKRVSELTAYPMTGPSVPSLRGES</sequence>
<evidence type="ECO:0000313" key="3">
    <source>
        <dbReference type="EMBL" id="GHJ32960.1"/>
    </source>
</evidence>
<evidence type="ECO:0000313" key="4">
    <source>
        <dbReference type="Proteomes" id="UP001054854"/>
    </source>
</evidence>
<name>A0ABQ3UBH6_STRHY</name>
<dbReference type="PANTHER" id="PTHR35176:SF6">
    <property type="entry name" value="HEME OXYGENASE HI_0854-RELATED"/>
    <property type="match status" value="1"/>
</dbReference>
<evidence type="ECO:0000259" key="2">
    <source>
        <dbReference type="Pfam" id="PF01243"/>
    </source>
</evidence>
<feature type="domain" description="Pyridoxamine 5'-phosphate oxidase N-terminal" evidence="2">
    <location>
        <begin position="12"/>
        <end position="139"/>
    </location>
</feature>
<dbReference type="EMBL" id="BNEK01000005">
    <property type="protein sequence ID" value="GHJ32960.1"/>
    <property type="molecule type" value="Genomic_DNA"/>
</dbReference>
<dbReference type="InterPro" id="IPR052019">
    <property type="entry name" value="F420H2_bilvrd_red/Heme_oxyg"/>
</dbReference>